<dbReference type="RefSeq" id="WP_057977002.1">
    <property type="nucleotide sequence ID" value="NZ_LKHP01000002.1"/>
</dbReference>
<comment type="subcellular location">
    <subcellularLocation>
        <location evidence="1">Membrane</location>
        <topology evidence="1">Multi-pass membrane protein</topology>
    </subcellularLocation>
</comment>
<reference evidence="7 8" key="1">
    <citation type="submission" date="2015-09" db="EMBL/GenBank/DDBJ databases">
        <title>Draft genome sequence of a Caloramator mitchellensis, a moderate thermophile from the Great Artesian Basin of Australia.</title>
        <authorList>
            <person name="Patel B.K."/>
        </authorList>
    </citation>
    <scope>NUCLEOTIDE SEQUENCE [LARGE SCALE GENOMIC DNA]</scope>
    <source>
        <strain evidence="7 8">VF08</strain>
    </source>
</reference>
<feature type="transmembrane region" description="Helical" evidence="5">
    <location>
        <begin position="535"/>
        <end position="553"/>
    </location>
</feature>
<keyword evidence="8" id="KW-1185">Reference proteome</keyword>
<evidence type="ECO:0000313" key="8">
    <source>
        <dbReference type="Proteomes" id="UP000052015"/>
    </source>
</evidence>
<dbReference type="OrthoDB" id="1762823at2"/>
<feature type="transmembrane region" description="Helical" evidence="5">
    <location>
        <begin position="228"/>
        <end position="243"/>
    </location>
</feature>
<dbReference type="PANTHER" id="PTHR37422:SF17">
    <property type="entry name" value="O-ANTIGEN LIGASE"/>
    <property type="match status" value="1"/>
</dbReference>
<proteinExistence type="predicted"/>
<name>A0A0R3JW62_CALMK</name>
<evidence type="ECO:0000256" key="4">
    <source>
        <dbReference type="ARBA" id="ARBA00023136"/>
    </source>
</evidence>
<feature type="transmembrane region" description="Helical" evidence="5">
    <location>
        <begin position="559"/>
        <end position="576"/>
    </location>
</feature>
<feature type="transmembrane region" description="Helical" evidence="5">
    <location>
        <begin position="204"/>
        <end position="221"/>
    </location>
</feature>
<dbReference type="InterPro" id="IPR007016">
    <property type="entry name" value="O-antigen_ligase-rel_domated"/>
</dbReference>
<sequence>MMRKIYLLPLMLIFFVPLVVYEKAIILKGDLKNVWFGGVNFDYFSYYKSRVFLVLILFGLVALLYRLRKEEFEVKWNLLYIPMGFYASFVVLSTIFSKYKSVAFIGFPDRYEGAAVLVGYMILVFLIINLVKKDDVKVLINMFLVSSILIGIIGFFQFFRMDFVKDYILSRLVPFQMEYIGRVIINFTPEDRAVYSTLYHSNYVGSYMALAFIISFILYVLDSNKNKFIYAIISIIMYFNLIGSHSRAGILGSLVAVILFILIRYKDVLRNIKFVLPMAAIYIVIFIFINNVSGGYFGDKIGSLFVDLSNTFSKQEFDTGLRDIYTEGDKLCLAFDDGSINFIISEDKVKVTDEYGKDLKFDYDQQTMELKPLDERFTSLKYYLTFHDKFPGVRINNGWQDLTLVKTFEGYHILSRNENLIEISRIEKIDFKGKERLGSNRVYIWSRSIPLIKKTALLGFGPDTYAFYYPQNDYIGKYIYFGTTTILVDKPHNMYIQDAINIGILGLISLLFMFIYYFYMGRKLIFNRLIDEHHILHISIYFAILAYLIAGVFNDSVVSVAPVFWALFGVGVNLLSQK</sequence>
<keyword evidence="3 5" id="KW-1133">Transmembrane helix</keyword>
<dbReference type="GO" id="GO:0016020">
    <property type="term" value="C:membrane"/>
    <property type="evidence" value="ECO:0007669"/>
    <property type="project" value="UniProtKB-SubCell"/>
</dbReference>
<feature type="transmembrane region" description="Helical" evidence="5">
    <location>
        <begin position="499"/>
        <end position="519"/>
    </location>
</feature>
<feature type="transmembrane region" description="Helical" evidence="5">
    <location>
        <begin position="249"/>
        <end position="265"/>
    </location>
</feature>
<feature type="transmembrane region" description="Helical" evidence="5">
    <location>
        <begin position="272"/>
        <end position="289"/>
    </location>
</feature>
<feature type="transmembrane region" description="Helical" evidence="5">
    <location>
        <begin position="111"/>
        <end position="131"/>
    </location>
</feature>
<dbReference type="PANTHER" id="PTHR37422">
    <property type="entry name" value="TEICHURONIC ACID BIOSYNTHESIS PROTEIN TUAE"/>
    <property type="match status" value="1"/>
</dbReference>
<evidence type="ECO:0000259" key="6">
    <source>
        <dbReference type="Pfam" id="PF04932"/>
    </source>
</evidence>
<dbReference type="GO" id="GO:0016874">
    <property type="term" value="F:ligase activity"/>
    <property type="evidence" value="ECO:0007669"/>
    <property type="project" value="UniProtKB-KW"/>
</dbReference>
<keyword evidence="7" id="KW-0436">Ligase</keyword>
<dbReference type="Proteomes" id="UP000052015">
    <property type="component" value="Unassembled WGS sequence"/>
</dbReference>
<evidence type="ECO:0000256" key="5">
    <source>
        <dbReference type="SAM" id="Phobius"/>
    </source>
</evidence>
<evidence type="ECO:0000256" key="2">
    <source>
        <dbReference type="ARBA" id="ARBA00022692"/>
    </source>
</evidence>
<evidence type="ECO:0000256" key="1">
    <source>
        <dbReference type="ARBA" id="ARBA00004141"/>
    </source>
</evidence>
<organism evidence="7 8">
    <name type="scientific">Caloramator mitchellensis</name>
    <dbReference type="NCBI Taxonomy" id="908809"/>
    <lineage>
        <taxon>Bacteria</taxon>
        <taxon>Bacillati</taxon>
        <taxon>Bacillota</taxon>
        <taxon>Clostridia</taxon>
        <taxon>Eubacteriales</taxon>
        <taxon>Clostridiaceae</taxon>
        <taxon>Caloramator</taxon>
    </lineage>
</organism>
<dbReference type="Pfam" id="PF04932">
    <property type="entry name" value="Wzy_C"/>
    <property type="match status" value="1"/>
</dbReference>
<evidence type="ECO:0000256" key="3">
    <source>
        <dbReference type="ARBA" id="ARBA00022989"/>
    </source>
</evidence>
<dbReference type="STRING" id="908809.ABG79_00629"/>
<dbReference type="AlphaFoldDB" id="A0A0R3JW62"/>
<comment type="caution">
    <text evidence="7">The sequence shown here is derived from an EMBL/GenBank/DDBJ whole genome shotgun (WGS) entry which is preliminary data.</text>
</comment>
<feature type="domain" description="O-antigen ligase-related" evidence="6">
    <location>
        <begin position="418"/>
        <end position="510"/>
    </location>
</feature>
<protein>
    <submittedName>
        <fullName evidence="7">O-Antigen ligase</fullName>
    </submittedName>
</protein>
<keyword evidence="2 5" id="KW-0812">Transmembrane</keyword>
<evidence type="ECO:0000313" key="7">
    <source>
        <dbReference type="EMBL" id="KRQ87824.1"/>
    </source>
</evidence>
<feature type="transmembrane region" description="Helical" evidence="5">
    <location>
        <begin position="77"/>
        <end position="99"/>
    </location>
</feature>
<gene>
    <name evidence="7" type="ORF">ABG79_00629</name>
</gene>
<feature type="transmembrane region" description="Helical" evidence="5">
    <location>
        <begin position="138"/>
        <end position="159"/>
    </location>
</feature>
<feature type="transmembrane region" description="Helical" evidence="5">
    <location>
        <begin position="46"/>
        <end position="65"/>
    </location>
</feature>
<dbReference type="InterPro" id="IPR051533">
    <property type="entry name" value="WaaL-like"/>
</dbReference>
<accession>A0A0R3JW62</accession>
<dbReference type="PATRIC" id="fig|908809.3.peg.632"/>
<dbReference type="EMBL" id="LKHP01000002">
    <property type="protein sequence ID" value="KRQ87824.1"/>
    <property type="molecule type" value="Genomic_DNA"/>
</dbReference>
<keyword evidence="4 5" id="KW-0472">Membrane</keyword>